<dbReference type="InterPro" id="IPR017972">
    <property type="entry name" value="Cyt_P450_CS"/>
</dbReference>
<keyword evidence="5 11" id="KW-0479">Metal-binding</keyword>
<keyword evidence="3 11" id="KW-0349">Heme</keyword>
<evidence type="ECO:0000256" key="1">
    <source>
        <dbReference type="ARBA" id="ARBA00001971"/>
    </source>
</evidence>
<dbReference type="Pfam" id="PF00067">
    <property type="entry name" value="p450"/>
    <property type="match status" value="1"/>
</dbReference>
<evidence type="ECO:0000256" key="7">
    <source>
        <dbReference type="ARBA" id="ARBA00023002"/>
    </source>
</evidence>
<evidence type="ECO:0000256" key="4">
    <source>
        <dbReference type="ARBA" id="ARBA00022692"/>
    </source>
</evidence>
<sequence length="502" mass="57057">MDILLLSISFFLLSVIFAFNFLLRPHRLNLPPTPPFCLPFIGHFHLLKHPFHQTLQNLSQKYGHVMSLRFGSHLVVVVSSPSAVKECFTKNDIILANRPLLNTTKYLAYNQTTMGVSPYGEHWRNLRRIGSLEIFSTNRLNFFLGIREDEVKRLLCKLCGNCYKLEDEFRVVELEPMLQDLTLNVVMRMVCGKKFYEEDYSSKFRDIVTQILAHGGATNPGDFIPLWNWIDPTGFMKRVKKIAKTSDEFLQQLIDEIRSQNDGGDTMIHHLLSLQNIEPQYYNDQTIKGLIQDIFLAGIDTLALTLEWALSHLLNNPEVLKKAKVEIDCWIGQERVVNEADLPSLSYLQGIITETLRLNPPAPLLVPHCALFEECKIEGYDVPRDTIILINAWAIHRDPSLWEDATSFKPERHASGIEASESYKLIPFGVGRRACPGVGMAQRILALTLASLIQSFEWERVNDSLIDMSEGKGLTMPKAQPLVAKCKPCPILKAILKARTNC</sequence>
<dbReference type="InterPro" id="IPR036396">
    <property type="entry name" value="Cyt_P450_sf"/>
</dbReference>
<dbReference type="PANTHER" id="PTHR47947">
    <property type="entry name" value="CYTOCHROME P450 82C3-RELATED"/>
    <property type="match status" value="1"/>
</dbReference>
<dbReference type="PROSITE" id="PS00086">
    <property type="entry name" value="CYTOCHROME_P450"/>
    <property type="match status" value="1"/>
</dbReference>
<evidence type="ECO:0000256" key="5">
    <source>
        <dbReference type="ARBA" id="ARBA00022723"/>
    </source>
</evidence>
<name>A0ABP0Y578_9ROSI</name>
<proteinExistence type="inferred from homology"/>
<keyword evidence="4" id="KW-0812">Transmembrane</keyword>
<dbReference type="CDD" id="cd20653">
    <property type="entry name" value="CYP81"/>
    <property type="match status" value="1"/>
</dbReference>
<dbReference type="InterPro" id="IPR002401">
    <property type="entry name" value="Cyt_P450_E_grp-I"/>
</dbReference>
<keyword evidence="13" id="KW-1185">Reference proteome</keyword>
<dbReference type="InterPro" id="IPR001128">
    <property type="entry name" value="Cyt_P450"/>
</dbReference>
<evidence type="ECO:0000256" key="9">
    <source>
        <dbReference type="ARBA" id="ARBA00023033"/>
    </source>
</evidence>
<dbReference type="PRINTS" id="PR00463">
    <property type="entry name" value="EP450I"/>
</dbReference>
<evidence type="ECO:0008006" key="14">
    <source>
        <dbReference type="Google" id="ProtNLM"/>
    </source>
</evidence>
<evidence type="ECO:0000313" key="12">
    <source>
        <dbReference type="EMBL" id="CAK9315603.1"/>
    </source>
</evidence>
<gene>
    <name evidence="12" type="ORF">CITCOLO1_LOCUS7404</name>
</gene>
<dbReference type="Gene3D" id="1.10.630.10">
    <property type="entry name" value="Cytochrome P450"/>
    <property type="match status" value="1"/>
</dbReference>
<evidence type="ECO:0000313" key="13">
    <source>
        <dbReference type="Proteomes" id="UP001642487"/>
    </source>
</evidence>
<comment type="similarity">
    <text evidence="11">Belongs to the cytochrome P450 family.</text>
</comment>
<keyword evidence="7 11" id="KW-0560">Oxidoreductase</keyword>
<dbReference type="PRINTS" id="PR00385">
    <property type="entry name" value="P450"/>
</dbReference>
<dbReference type="Proteomes" id="UP001642487">
    <property type="component" value="Chromosome 2"/>
</dbReference>
<accession>A0ABP0Y578</accession>
<comment type="cofactor">
    <cofactor evidence="1">
        <name>heme</name>
        <dbReference type="ChEBI" id="CHEBI:30413"/>
    </cofactor>
</comment>
<organism evidence="12 13">
    <name type="scientific">Citrullus colocynthis</name>
    <name type="common">colocynth</name>
    <dbReference type="NCBI Taxonomy" id="252529"/>
    <lineage>
        <taxon>Eukaryota</taxon>
        <taxon>Viridiplantae</taxon>
        <taxon>Streptophyta</taxon>
        <taxon>Embryophyta</taxon>
        <taxon>Tracheophyta</taxon>
        <taxon>Spermatophyta</taxon>
        <taxon>Magnoliopsida</taxon>
        <taxon>eudicotyledons</taxon>
        <taxon>Gunneridae</taxon>
        <taxon>Pentapetalae</taxon>
        <taxon>rosids</taxon>
        <taxon>fabids</taxon>
        <taxon>Cucurbitales</taxon>
        <taxon>Cucurbitaceae</taxon>
        <taxon>Benincaseae</taxon>
        <taxon>Citrullus</taxon>
    </lineage>
</organism>
<evidence type="ECO:0000256" key="10">
    <source>
        <dbReference type="ARBA" id="ARBA00023136"/>
    </source>
</evidence>
<evidence type="ECO:0000256" key="3">
    <source>
        <dbReference type="ARBA" id="ARBA00022617"/>
    </source>
</evidence>
<keyword evidence="6" id="KW-1133">Transmembrane helix</keyword>
<evidence type="ECO:0000256" key="6">
    <source>
        <dbReference type="ARBA" id="ARBA00022989"/>
    </source>
</evidence>
<keyword evidence="9 11" id="KW-0503">Monooxygenase</keyword>
<evidence type="ECO:0000256" key="8">
    <source>
        <dbReference type="ARBA" id="ARBA00023004"/>
    </source>
</evidence>
<evidence type="ECO:0000256" key="11">
    <source>
        <dbReference type="RuleBase" id="RU000461"/>
    </source>
</evidence>
<dbReference type="PANTHER" id="PTHR47947:SF26">
    <property type="entry name" value="CYTOCHROME P450"/>
    <property type="match status" value="1"/>
</dbReference>
<dbReference type="SUPFAM" id="SSF48264">
    <property type="entry name" value="Cytochrome P450"/>
    <property type="match status" value="1"/>
</dbReference>
<reference evidence="12 13" key="1">
    <citation type="submission" date="2024-03" db="EMBL/GenBank/DDBJ databases">
        <authorList>
            <person name="Gkanogiannis A."/>
            <person name="Becerra Lopez-Lavalle L."/>
        </authorList>
    </citation>
    <scope>NUCLEOTIDE SEQUENCE [LARGE SCALE GENOMIC DNA]</scope>
</reference>
<protein>
    <recommendedName>
        <fullName evidence="14">Cytochrome P450</fullName>
    </recommendedName>
</protein>
<keyword evidence="10" id="KW-0472">Membrane</keyword>
<keyword evidence="8 11" id="KW-0408">Iron</keyword>
<dbReference type="InterPro" id="IPR050651">
    <property type="entry name" value="Plant_Cytochrome_P450_Monoox"/>
</dbReference>
<evidence type="ECO:0000256" key="2">
    <source>
        <dbReference type="ARBA" id="ARBA00004370"/>
    </source>
</evidence>
<comment type="subcellular location">
    <subcellularLocation>
        <location evidence="2">Membrane</location>
    </subcellularLocation>
</comment>
<dbReference type="EMBL" id="OZ021736">
    <property type="protein sequence ID" value="CAK9315603.1"/>
    <property type="molecule type" value="Genomic_DNA"/>
</dbReference>